<evidence type="ECO:0000313" key="2">
    <source>
        <dbReference type="Proteomes" id="UP001147782"/>
    </source>
</evidence>
<dbReference type="OrthoDB" id="5098281at2759"/>
<dbReference type="GeneID" id="81444690"/>
<keyword evidence="2" id="KW-1185">Reference proteome</keyword>
<reference evidence="1" key="2">
    <citation type="journal article" date="2023" name="IMA Fungus">
        <title>Comparative genomic study of the Penicillium genus elucidates a diverse pangenome and 15 lateral gene transfer events.</title>
        <authorList>
            <person name="Petersen C."/>
            <person name="Sorensen T."/>
            <person name="Nielsen M.R."/>
            <person name="Sondergaard T.E."/>
            <person name="Sorensen J.L."/>
            <person name="Fitzpatrick D.A."/>
            <person name="Frisvad J.C."/>
            <person name="Nielsen K.L."/>
        </authorList>
    </citation>
    <scope>NUCLEOTIDE SEQUENCE</scope>
    <source>
        <strain evidence="1">IBT 29864</strain>
    </source>
</reference>
<proteinExistence type="predicted"/>
<name>A0A9W9R859_9EURO</name>
<accession>A0A9W9R859</accession>
<sequence>FPSIKWNRIQHALAKGLSLQLHVSLNIPDTDVQSDDVEQRDIPTLIRFFKEGNRPDLYQPNAFIYAWGSFLTTSSDEEGFHILLHANSVDRHPGNKDDTDSYFMQCPEAAQPIVTLLAVVLERGGQLNSGSTLLQYRLQSTTYNSSSRSHHTFPITAYFKNGQRWANFPQLSANIHIFLTWGGGLRHH</sequence>
<organism evidence="1 2">
    <name type="scientific">Penicillium cataractarum</name>
    <dbReference type="NCBI Taxonomy" id="2100454"/>
    <lineage>
        <taxon>Eukaryota</taxon>
        <taxon>Fungi</taxon>
        <taxon>Dikarya</taxon>
        <taxon>Ascomycota</taxon>
        <taxon>Pezizomycotina</taxon>
        <taxon>Eurotiomycetes</taxon>
        <taxon>Eurotiomycetidae</taxon>
        <taxon>Eurotiales</taxon>
        <taxon>Aspergillaceae</taxon>
        <taxon>Penicillium</taxon>
    </lineage>
</organism>
<dbReference type="RefSeq" id="XP_056549409.1">
    <property type="nucleotide sequence ID" value="XM_056705511.1"/>
</dbReference>
<reference evidence="1" key="1">
    <citation type="submission" date="2022-11" db="EMBL/GenBank/DDBJ databases">
        <authorList>
            <person name="Petersen C."/>
        </authorList>
    </citation>
    <scope>NUCLEOTIDE SEQUENCE</scope>
    <source>
        <strain evidence="1">IBT 29864</strain>
    </source>
</reference>
<dbReference type="AlphaFoldDB" id="A0A9W9R859"/>
<protein>
    <submittedName>
        <fullName evidence="1">Uncharacterized protein</fullName>
    </submittedName>
</protein>
<dbReference type="EMBL" id="JAPZBS010000010">
    <property type="protein sequence ID" value="KAJ5355386.1"/>
    <property type="molecule type" value="Genomic_DNA"/>
</dbReference>
<evidence type="ECO:0000313" key="1">
    <source>
        <dbReference type="EMBL" id="KAJ5355386.1"/>
    </source>
</evidence>
<dbReference type="Proteomes" id="UP001147782">
    <property type="component" value="Unassembled WGS sequence"/>
</dbReference>
<feature type="non-terminal residue" evidence="1">
    <location>
        <position position="1"/>
    </location>
</feature>
<gene>
    <name evidence="1" type="ORF">N7496_012598</name>
</gene>
<comment type="caution">
    <text evidence="1">The sequence shown here is derived from an EMBL/GenBank/DDBJ whole genome shotgun (WGS) entry which is preliminary data.</text>
</comment>